<evidence type="ECO:0000256" key="3">
    <source>
        <dbReference type="SAM" id="Phobius"/>
    </source>
</evidence>
<keyword evidence="6" id="KW-1185">Reference proteome</keyword>
<dbReference type="InterPro" id="IPR041916">
    <property type="entry name" value="Anti_sigma_zinc_sf"/>
</dbReference>
<evidence type="ECO:0000313" key="6">
    <source>
        <dbReference type="Proteomes" id="UP000267798"/>
    </source>
</evidence>
<dbReference type="EMBL" id="QXQB01000003">
    <property type="protein sequence ID" value="RJX39283.1"/>
    <property type="molecule type" value="Genomic_DNA"/>
</dbReference>
<keyword evidence="3" id="KW-0472">Membrane</keyword>
<keyword evidence="3" id="KW-1133">Transmembrane helix</keyword>
<dbReference type="RefSeq" id="WP_120112546.1">
    <property type="nucleotide sequence ID" value="NZ_QXQB01000003.1"/>
</dbReference>
<reference evidence="5 6" key="1">
    <citation type="submission" date="2018-09" db="EMBL/GenBank/DDBJ databases">
        <title>Paenibacillus aracenensis nov. sp. isolated from a cave in southern Spain.</title>
        <authorList>
            <person name="Jurado V."/>
            <person name="Gutierrez-Patricio S."/>
            <person name="Gonzalez-Pimentel J.L."/>
            <person name="Miller A.Z."/>
            <person name="Laiz L."/>
            <person name="Saiz-Jimenez C."/>
        </authorList>
    </citation>
    <scope>NUCLEOTIDE SEQUENCE [LARGE SCALE GENOMIC DNA]</scope>
    <source>
        <strain evidence="5 6">JCM 19203</strain>
    </source>
</reference>
<feature type="transmembrane region" description="Helical" evidence="3">
    <location>
        <begin position="97"/>
        <end position="118"/>
    </location>
</feature>
<accession>A0A3A6PUD0</accession>
<proteinExistence type="inferred from homology"/>
<sequence>MECKVAIVKIHDYLDGELPREEITELKTHLKSCSACSERLEQLEKADAAAFAAWESVKPAAQLSSAASADLKNRIMAQLPKPKNTERNRFIRILYRYPGLTAAAVFLLVMLGSFFSSWDQDARMIVSGEDLQHVVINGNTVIVPEGVKVTGNLTVENGRVEVQGSVDGNVTVIDGSMVLASTGHIAGQSRTIDQALDWFWYKVTSAFGGVIPH</sequence>
<dbReference type="Proteomes" id="UP000267798">
    <property type="component" value="Unassembled WGS sequence"/>
</dbReference>
<dbReference type="Pfam" id="PF13490">
    <property type="entry name" value="zf-HC2"/>
    <property type="match status" value="1"/>
</dbReference>
<evidence type="ECO:0000313" key="5">
    <source>
        <dbReference type="EMBL" id="RJX39283.1"/>
    </source>
</evidence>
<comment type="caution">
    <text evidence="5">The sequence shown here is derived from an EMBL/GenBank/DDBJ whole genome shotgun (WGS) entry which is preliminary data.</text>
</comment>
<keyword evidence="3" id="KW-0812">Transmembrane</keyword>
<feature type="domain" description="Putative zinc-finger" evidence="4">
    <location>
        <begin position="3"/>
        <end position="36"/>
    </location>
</feature>
<protein>
    <recommendedName>
        <fullName evidence="2">Anti-sigma-W factor RsiW</fullName>
    </recommendedName>
</protein>
<evidence type="ECO:0000259" key="4">
    <source>
        <dbReference type="Pfam" id="PF13490"/>
    </source>
</evidence>
<dbReference type="AlphaFoldDB" id="A0A3A6PUD0"/>
<evidence type="ECO:0000256" key="2">
    <source>
        <dbReference type="ARBA" id="ARBA00024438"/>
    </source>
</evidence>
<dbReference type="OrthoDB" id="9782842at2"/>
<gene>
    <name evidence="5" type="ORF">D3P09_17065</name>
</gene>
<organism evidence="5 6">
    <name type="scientific">Paenibacillus pinisoli</name>
    <dbReference type="NCBI Taxonomy" id="1276110"/>
    <lineage>
        <taxon>Bacteria</taxon>
        <taxon>Bacillati</taxon>
        <taxon>Bacillota</taxon>
        <taxon>Bacilli</taxon>
        <taxon>Bacillales</taxon>
        <taxon>Paenibacillaceae</taxon>
        <taxon>Paenibacillus</taxon>
    </lineage>
</organism>
<dbReference type="InterPro" id="IPR027383">
    <property type="entry name" value="Znf_put"/>
</dbReference>
<dbReference type="Gene3D" id="1.10.10.1320">
    <property type="entry name" value="Anti-sigma factor, zinc-finger domain"/>
    <property type="match status" value="1"/>
</dbReference>
<comment type="similarity">
    <text evidence="1">Belongs to the zinc-associated anti-sigma factor (ZAS) superfamily. Anti-sigma-W factor family.</text>
</comment>
<evidence type="ECO:0000256" key="1">
    <source>
        <dbReference type="ARBA" id="ARBA00024353"/>
    </source>
</evidence>
<name>A0A3A6PUD0_9BACL</name>